<dbReference type="SUPFAM" id="SSF51679">
    <property type="entry name" value="Bacterial luciferase-like"/>
    <property type="match status" value="1"/>
</dbReference>
<evidence type="ECO:0000259" key="5">
    <source>
        <dbReference type="Pfam" id="PF00296"/>
    </source>
</evidence>
<reference evidence="6 7" key="1">
    <citation type="submission" date="2016-05" db="EMBL/GenBank/DDBJ databases">
        <title>Paenibacillus sp. 1ZS3-15 nov., isolated from the rhizosphere soil.</title>
        <authorList>
            <person name="Zhang X.X."/>
            <person name="Zhang J."/>
        </authorList>
    </citation>
    <scope>NUCLEOTIDE SEQUENCE [LARGE SCALE GENOMIC DNA]</scope>
    <source>
        <strain evidence="6 7">1ZS3-15</strain>
    </source>
</reference>
<dbReference type="OrthoDB" id="9814695at2"/>
<dbReference type="PANTHER" id="PTHR42847">
    <property type="entry name" value="ALKANESULFONATE MONOOXYGENASE"/>
    <property type="match status" value="1"/>
</dbReference>
<dbReference type="Pfam" id="PF00296">
    <property type="entry name" value="Bac_luciferase"/>
    <property type="match status" value="1"/>
</dbReference>
<dbReference type="GO" id="GO:0008726">
    <property type="term" value="F:alkanesulfonate monooxygenase activity"/>
    <property type="evidence" value="ECO:0007669"/>
    <property type="project" value="TreeGrafter"/>
</dbReference>
<evidence type="ECO:0000313" key="6">
    <source>
        <dbReference type="EMBL" id="OAS14334.1"/>
    </source>
</evidence>
<feature type="domain" description="Luciferase-like" evidence="5">
    <location>
        <begin position="44"/>
        <end position="309"/>
    </location>
</feature>
<dbReference type="Proteomes" id="UP000078454">
    <property type="component" value="Unassembled WGS sequence"/>
</dbReference>
<dbReference type="RefSeq" id="WP_068669852.1">
    <property type="nucleotide sequence ID" value="NZ_LYPB01000090.1"/>
</dbReference>
<dbReference type="PANTHER" id="PTHR42847:SF4">
    <property type="entry name" value="ALKANESULFONATE MONOOXYGENASE-RELATED"/>
    <property type="match status" value="1"/>
</dbReference>
<gene>
    <name evidence="6" type="ORF">A8708_13120</name>
</gene>
<name>A0A197ZYR0_9BACL</name>
<dbReference type="Gene3D" id="3.20.20.30">
    <property type="entry name" value="Luciferase-like domain"/>
    <property type="match status" value="1"/>
</dbReference>
<keyword evidence="1" id="KW-0285">Flavoprotein</keyword>
<evidence type="ECO:0000256" key="4">
    <source>
        <dbReference type="ARBA" id="ARBA00023033"/>
    </source>
</evidence>
<keyword evidence="2" id="KW-0288">FMN</keyword>
<dbReference type="EMBL" id="LYPB01000090">
    <property type="protein sequence ID" value="OAS14334.1"/>
    <property type="molecule type" value="Genomic_DNA"/>
</dbReference>
<dbReference type="InterPro" id="IPR011251">
    <property type="entry name" value="Luciferase-like_dom"/>
</dbReference>
<proteinExistence type="predicted"/>
<dbReference type="STRING" id="1850517.A8708_13120"/>
<keyword evidence="4" id="KW-0503">Monooxygenase</keyword>
<dbReference type="AlphaFoldDB" id="A0A197ZYR0"/>
<keyword evidence="3" id="KW-0560">Oxidoreductase</keyword>
<sequence>MASELRFFTEIPSWHTISGEFGDIENISKLSEKYNFYGSLIYFFNHSFDPWILTTKVLNSTDHLVLIVAVQPYYMPPVTTAKIVKAIATLYERKVCLNFVTGVYESEIKAMHESIDPKTKYARLREYINVVQTLLTSDEEVNFHGDYYKFSNLDARASVPAHLMPEIFIPGSSDESILLAHEVADTALLRPHPIELFKKLYLPKIEKKELNLAIRISIITRDSSEKAWEIANSKYIQDRHGKMITKIRGKSSSHNTKLMANLALSQEIYDDVYWMGAYLSGNKVDDPYIVGSYSDVSNYLCKYMDLGVRTFLIGNIDETNEEVEHISEIMKRLKTYHTLMDNNFFEIEKSE</sequence>
<evidence type="ECO:0000256" key="3">
    <source>
        <dbReference type="ARBA" id="ARBA00023002"/>
    </source>
</evidence>
<dbReference type="GO" id="GO:0046306">
    <property type="term" value="P:alkanesulfonate catabolic process"/>
    <property type="evidence" value="ECO:0007669"/>
    <property type="project" value="TreeGrafter"/>
</dbReference>
<evidence type="ECO:0000313" key="7">
    <source>
        <dbReference type="Proteomes" id="UP000078454"/>
    </source>
</evidence>
<evidence type="ECO:0000256" key="1">
    <source>
        <dbReference type="ARBA" id="ARBA00022630"/>
    </source>
</evidence>
<comment type="caution">
    <text evidence="6">The sequence shown here is derived from an EMBL/GenBank/DDBJ whole genome shotgun (WGS) entry which is preliminary data.</text>
</comment>
<evidence type="ECO:0000256" key="2">
    <source>
        <dbReference type="ARBA" id="ARBA00022643"/>
    </source>
</evidence>
<accession>A0A197ZYR0</accession>
<keyword evidence="7" id="KW-1185">Reference proteome</keyword>
<dbReference type="InterPro" id="IPR036661">
    <property type="entry name" value="Luciferase-like_sf"/>
</dbReference>
<organism evidence="6 7">
    <name type="scientific">Paenibacillus oryzisoli</name>
    <dbReference type="NCBI Taxonomy" id="1850517"/>
    <lineage>
        <taxon>Bacteria</taxon>
        <taxon>Bacillati</taxon>
        <taxon>Bacillota</taxon>
        <taxon>Bacilli</taxon>
        <taxon>Bacillales</taxon>
        <taxon>Paenibacillaceae</taxon>
        <taxon>Paenibacillus</taxon>
    </lineage>
</organism>
<protein>
    <recommendedName>
        <fullName evidence="5">Luciferase-like domain-containing protein</fullName>
    </recommendedName>
</protein>
<dbReference type="InterPro" id="IPR050172">
    <property type="entry name" value="SsuD_RutA_monooxygenase"/>
</dbReference>